<keyword evidence="2" id="KW-0539">Nucleus</keyword>
<gene>
    <name evidence="6" type="primary">LOC100906746</name>
</gene>
<reference evidence="6" key="1">
    <citation type="submission" date="2025-08" db="UniProtKB">
        <authorList>
            <consortium name="RefSeq"/>
        </authorList>
    </citation>
    <scope>IDENTIFICATION</scope>
</reference>
<dbReference type="PANTHER" id="PTHR48112">
    <property type="entry name" value="HIGH MOBILITY GROUP PROTEIN DSP1"/>
    <property type="match status" value="1"/>
</dbReference>
<dbReference type="PROSITE" id="PS50118">
    <property type="entry name" value="HMG_BOX_2"/>
    <property type="match status" value="1"/>
</dbReference>
<evidence type="ECO:0000313" key="5">
    <source>
        <dbReference type="Proteomes" id="UP000694867"/>
    </source>
</evidence>
<dbReference type="CDD" id="cd00084">
    <property type="entry name" value="HMG-box_SF"/>
    <property type="match status" value="1"/>
</dbReference>
<feature type="domain" description="HMG box" evidence="4">
    <location>
        <begin position="95"/>
        <end position="163"/>
    </location>
</feature>
<dbReference type="PANTHER" id="PTHR48112:SF22">
    <property type="entry name" value="MITOCHONDRIAL TRANSCRIPTION FACTOR A, ISOFORM B"/>
    <property type="match status" value="1"/>
</dbReference>
<dbReference type="Gene3D" id="1.10.30.10">
    <property type="entry name" value="High mobility group box domain"/>
    <property type="match status" value="1"/>
</dbReference>
<evidence type="ECO:0000313" key="6">
    <source>
        <dbReference type="RefSeq" id="XP_018495719.1"/>
    </source>
</evidence>
<dbReference type="SUPFAM" id="SSF47095">
    <property type="entry name" value="HMG-box"/>
    <property type="match status" value="1"/>
</dbReference>
<proteinExistence type="predicted"/>
<dbReference type="RefSeq" id="XP_018495719.1">
    <property type="nucleotide sequence ID" value="XM_018640203.1"/>
</dbReference>
<dbReference type="GeneID" id="100906746"/>
<dbReference type="Pfam" id="PF00505">
    <property type="entry name" value="HMG_box"/>
    <property type="match status" value="1"/>
</dbReference>
<evidence type="ECO:0000256" key="1">
    <source>
        <dbReference type="ARBA" id="ARBA00023125"/>
    </source>
</evidence>
<evidence type="ECO:0000256" key="2">
    <source>
        <dbReference type="PROSITE-ProRule" id="PRU00267"/>
    </source>
</evidence>
<feature type="DNA-binding region" description="HMG box" evidence="2">
    <location>
        <begin position="95"/>
        <end position="163"/>
    </location>
</feature>
<protein>
    <submittedName>
        <fullName evidence="6">Non-histone chromosomal protein 6 isoform X1</fullName>
    </submittedName>
</protein>
<keyword evidence="1 2" id="KW-0238">DNA-binding</keyword>
<dbReference type="InterPro" id="IPR050342">
    <property type="entry name" value="HMGB"/>
</dbReference>
<dbReference type="GO" id="GO:0003677">
    <property type="term" value="F:DNA binding"/>
    <property type="evidence" value="ECO:0007669"/>
    <property type="project" value="UniProtKB-UniRule"/>
</dbReference>
<sequence length="196" mass="23453">MHDSDSPSPKMDGLDFFIAEVEEEFRRINPEVPLEEVREDLTSRCMDRWLILDRQEKIFFSKQSFSPRPPCRDGSTKKRRSRRNSDRPRRDPDRPKRAMTAYIYFCKEQRRLLSQSGLKLPLGDITREIAKRWKQVSPEQRQHFEQLAAADKQRYRDEMEAFRKRRISTVDETTLSLLHKVRAENNDFDDDLMIGF</sequence>
<name>A0AAJ7L6Y8_9ACAR</name>
<evidence type="ECO:0000256" key="3">
    <source>
        <dbReference type="SAM" id="MobiDB-lite"/>
    </source>
</evidence>
<accession>A0AAJ7L6Y8</accession>
<keyword evidence="5" id="KW-1185">Reference proteome</keyword>
<evidence type="ECO:0000259" key="4">
    <source>
        <dbReference type="PROSITE" id="PS50118"/>
    </source>
</evidence>
<feature type="region of interest" description="Disordered" evidence="3">
    <location>
        <begin position="63"/>
        <end position="94"/>
    </location>
</feature>
<feature type="compositionally biased region" description="Basic and acidic residues" evidence="3">
    <location>
        <begin position="83"/>
        <end position="94"/>
    </location>
</feature>
<organism evidence="5 6">
    <name type="scientific">Galendromus occidentalis</name>
    <name type="common">western predatory mite</name>
    <dbReference type="NCBI Taxonomy" id="34638"/>
    <lineage>
        <taxon>Eukaryota</taxon>
        <taxon>Metazoa</taxon>
        <taxon>Ecdysozoa</taxon>
        <taxon>Arthropoda</taxon>
        <taxon>Chelicerata</taxon>
        <taxon>Arachnida</taxon>
        <taxon>Acari</taxon>
        <taxon>Parasitiformes</taxon>
        <taxon>Mesostigmata</taxon>
        <taxon>Gamasina</taxon>
        <taxon>Phytoseioidea</taxon>
        <taxon>Phytoseiidae</taxon>
        <taxon>Typhlodrominae</taxon>
        <taxon>Galendromus</taxon>
    </lineage>
</organism>
<dbReference type="GO" id="GO:0005634">
    <property type="term" value="C:nucleus"/>
    <property type="evidence" value="ECO:0007669"/>
    <property type="project" value="UniProtKB-UniRule"/>
</dbReference>
<dbReference type="PRINTS" id="PR00886">
    <property type="entry name" value="HIGHMOBLTY12"/>
</dbReference>
<dbReference type="AlphaFoldDB" id="A0AAJ7L6Y8"/>
<dbReference type="InterPro" id="IPR009071">
    <property type="entry name" value="HMG_box_dom"/>
</dbReference>
<dbReference type="InterPro" id="IPR036910">
    <property type="entry name" value="HMG_box_dom_sf"/>
</dbReference>
<dbReference type="Proteomes" id="UP000694867">
    <property type="component" value="Unplaced"/>
</dbReference>
<dbReference type="SMART" id="SM00398">
    <property type="entry name" value="HMG"/>
    <property type="match status" value="1"/>
</dbReference>